<feature type="repeat" description="ANK" evidence="3">
    <location>
        <begin position="1201"/>
        <end position="1233"/>
    </location>
</feature>
<evidence type="ECO:0000256" key="2">
    <source>
        <dbReference type="ARBA" id="ARBA00023043"/>
    </source>
</evidence>
<feature type="region of interest" description="Disordered" evidence="4">
    <location>
        <begin position="1330"/>
        <end position="1362"/>
    </location>
</feature>
<keyword evidence="5" id="KW-0472">Membrane</keyword>
<feature type="repeat" description="ANK" evidence="3">
    <location>
        <begin position="1062"/>
        <end position="1094"/>
    </location>
</feature>
<evidence type="ECO:0000313" key="6">
    <source>
        <dbReference type="EMBL" id="KAF4953349.1"/>
    </source>
</evidence>
<evidence type="ECO:0000256" key="3">
    <source>
        <dbReference type="PROSITE-ProRule" id="PRU00023"/>
    </source>
</evidence>
<dbReference type="SUPFAM" id="SSF48403">
    <property type="entry name" value="Ankyrin repeat"/>
    <property type="match status" value="1"/>
</dbReference>
<evidence type="ECO:0000313" key="7">
    <source>
        <dbReference type="Proteomes" id="UP000604273"/>
    </source>
</evidence>
<keyword evidence="5" id="KW-0812">Transmembrane</keyword>
<feature type="compositionally biased region" description="Low complexity" evidence="4">
    <location>
        <begin position="140"/>
        <end position="149"/>
    </location>
</feature>
<feature type="transmembrane region" description="Helical" evidence="5">
    <location>
        <begin position="256"/>
        <end position="282"/>
    </location>
</feature>
<dbReference type="Proteomes" id="UP000604273">
    <property type="component" value="Unassembled WGS sequence"/>
</dbReference>
<feature type="compositionally biased region" description="Acidic residues" evidence="4">
    <location>
        <begin position="721"/>
        <end position="730"/>
    </location>
</feature>
<feature type="repeat" description="ANK" evidence="3">
    <location>
        <begin position="1026"/>
        <end position="1061"/>
    </location>
</feature>
<dbReference type="PANTHER" id="PTHR24198">
    <property type="entry name" value="ANKYRIN REPEAT AND PROTEIN KINASE DOMAIN-CONTAINING PROTEIN"/>
    <property type="match status" value="1"/>
</dbReference>
<feature type="region of interest" description="Disordered" evidence="4">
    <location>
        <begin position="702"/>
        <end position="735"/>
    </location>
</feature>
<dbReference type="PRINTS" id="PR01415">
    <property type="entry name" value="ANKYRIN"/>
</dbReference>
<dbReference type="EMBL" id="JABFAI010000138">
    <property type="protein sequence ID" value="KAF4953349.1"/>
    <property type="molecule type" value="Genomic_DNA"/>
</dbReference>
<dbReference type="InterPro" id="IPR036770">
    <property type="entry name" value="Ankyrin_rpt-contain_sf"/>
</dbReference>
<keyword evidence="5" id="KW-1133">Transmembrane helix</keyword>
<reference evidence="6" key="1">
    <citation type="journal article" date="2020" name="BMC Genomics">
        <title>Correction to: Identification and distribution of gene clusters required for synthesis of sphingolipid metabolism inhibitors in diverse species of the filamentous fungus Fusarium.</title>
        <authorList>
            <person name="Kim H.S."/>
            <person name="Lohmar J.M."/>
            <person name="Busman M."/>
            <person name="Brown D.W."/>
            <person name="Naumann T.A."/>
            <person name="Divon H.H."/>
            <person name="Lysoe E."/>
            <person name="Uhlig S."/>
            <person name="Proctor R.H."/>
        </authorList>
    </citation>
    <scope>NUCLEOTIDE SEQUENCE</scope>
    <source>
        <strain evidence="6">NRRL 45417</strain>
    </source>
</reference>
<organism evidence="6 7">
    <name type="scientific">Fusarium gaditjirri</name>
    <dbReference type="NCBI Taxonomy" id="282569"/>
    <lineage>
        <taxon>Eukaryota</taxon>
        <taxon>Fungi</taxon>
        <taxon>Dikarya</taxon>
        <taxon>Ascomycota</taxon>
        <taxon>Pezizomycotina</taxon>
        <taxon>Sordariomycetes</taxon>
        <taxon>Hypocreomycetidae</taxon>
        <taxon>Hypocreales</taxon>
        <taxon>Nectriaceae</taxon>
        <taxon>Fusarium</taxon>
        <taxon>Fusarium nisikadoi species complex</taxon>
    </lineage>
</organism>
<feature type="transmembrane region" description="Helical" evidence="5">
    <location>
        <begin position="220"/>
        <end position="244"/>
    </location>
</feature>
<feature type="repeat" description="ANK" evidence="3">
    <location>
        <begin position="1234"/>
        <end position="1266"/>
    </location>
</feature>
<evidence type="ECO:0000256" key="5">
    <source>
        <dbReference type="SAM" id="Phobius"/>
    </source>
</evidence>
<dbReference type="OrthoDB" id="194358at2759"/>
<dbReference type="InterPro" id="IPR002110">
    <property type="entry name" value="Ankyrin_rpt"/>
</dbReference>
<accession>A0A8H4T8P5</accession>
<gene>
    <name evidence="6" type="ORF">FGADI_6115</name>
</gene>
<keyword evidence="7" id="KW-1185">Reference proteome</keyword>
<protein>
    <recommendedName>
        <fullName evidence="8">Ankyrin repeat protein</fullName>
    </recommendedName>
</protein>
<proteinExistence type="predicted"/>
<name>A0A8H4T8P5_9HYPO</name>
<dbReference type="PROSITE" id="PS50088">
    <property type="entry name" value="ANK_REPEAT"/>
    <property type="match status" value="6"/>
</dbReference>
<dbReference type="Gene3D" id="1.25.40.20">
    <property type="entry name" value="Ankyrin repeat-containing domain"/>
    <property type="match status" value="3"/>
</dbReference>
<feature type="compositionally biased region" description="Basic and acidic residues" evidence="4">
    <location>
        <begin position="704"/>
        <end position="713"/>
    </location>
</feature>
<feature type="repeat" description="ANK" evidence="3">
    <location>
        <begin position="1306"/>
        <end position="1334"/>
    </location>
</feature>
<sequence length="1405" mass="157507">MQFLSQSMGWADCIILAVAPLGIITTIVSAIRVDGPAWLKAIIGRSRENLSAAEMELMSSTSPETCELWNGKDVVRCQGKAPVTEFICLTPVKGGGTIKRIRFMKLSEAIDQKLVRKQRERRSNIFNTLALSGWSRRDPQPSIQSSQSSEGGTRSLWGNFRSRRKSKDEEVPTPIPLQNRTPEAQAQPVVASELIVLRNTTTHAPNITLNRYHKVDRGQLYMVASFGILLQLGVLVYFGFITYYPSLKFKKDDKPVLGYAFPFSASGTIVLVLGMLLCAHVVDRSTTEERYEPTQGREMRMIWLQQKQTVSDQVFGSFALYPQRFPQVIVTSQRDSTSESNRTPVPETSAVNEANSSPGQSHETENVTSSSDLESGPAFNLTVIATAVCLAGFIIQFIGLRAMHWSASVGQLIAVIIMTILRALVRLGFIAPVQYSSLRDKFELDGLALALGDPKLDPDGGSLNGEPGFDFGLSKERTWTVVLKGDEDIETPAQANKPDPDELLVERRDNEAQEILDIRRHLAQLAGWRGPASKEANSLAEAIEVTMNTLCPWEAPEPVTWTWTIQVDTHAKNEDSRTFPVSLHLINQKGQWKARIDELDSVLSLWLASIDKERELASSSAETTKIGDDDGWFRKRSSQTRGGLVLLGEHTKPLKQAFEWWLPADAPKPLEIKESEIKEQYHEAWRVVGTRFREGYYKSPFNRSSDKKKERNQANRGDSSEPGDEDEEAFAETSAPPIRDPATLLSIQSNDTLEQLFARHIFHAFVWEAISKMKAPIDQHSELESVGTVIPGEWNNIRVRGTNLARLAGSIRSSGLMDLNQAYITLLPPLHAYARLGELDCVVETVFSQALQHERVLNWTAAYETYNALLDLGSQFREDSFTFRRTVAIVVVYMRTISLLPKNPETGENQFRETELIHENLSLRLRDNAYRQIRKDLEILFERQRRHNGETSWVSRHNDGQQIEIINCGFTRLHDLIARHDDSEKLNEIYQIRMRYIGGGNPSEEEVAFAEIPDELQKYVRNQDILGWTPLHYVAVWKDYKAPHWIESLLSKGADLDATDIRGWTPLHYSIWKSNDRAFLRLLEKGANTKIAGVDGITPLHGAAAKMPAEVVNALISQRTQPRQRADQFVADNFGRIPIHLAALEGKGDVIATLRTSINGQDQQGRTALHLAAFSGNLKTISKIAECGANLDETFKPKFGANLTALHWAAQKSKREVMLVLLFSGANINSRDHFQKTPLHYACERNNLDIVEILINHGADVHAEDYVHRTPLSDAAYGGSLECVFRLLKVRNIDINARPGSIFGGPLKIAIRHGHGDVVRVLVESGATISKSTTSNGEEESVEQEMVEDDREVQDEENQRTGLKTEDIGRYIRAALSLRNAFEEHVHEENGGIVLSELIRRLCPP</sequence>
<dbReference type="PANTHER" id="PTHR24198:SF165">
    <property type="entry name" value="ANKYRIN REPEAT-CONTAINING PROTEIN-RELATED"/>
    <property type="match status" value="1"/>
</dbReference>
<feature type="compositionally biased region" description="Polar residues" evidence="4">
    <location>
        <begin position="332"/>
        <end position="343"/>
    </location>
</feature>
<reference evidence="6" key="2">
    <citation type="submission" date="2020-05" db="EMBL/GenBank/DDBJ databases">
        <authorList>
            <person name="Kim H.-S."/>
            <person name="Proctor R.H."/>
            <person name="Brown D.W."/>
        </authorList>
    </citation>
    <scope>NUCLEOTIDE SEQUENCE</scope>
    <source>
        <strain evidence="6">NRRL 45417</strain>
    </source>
</reference>
<evidence type="ECO:0000256" key="4">
    <source>
        <dbReference type="SAM" id="MobiDB-lite"/>
    </source>
</evidence>
<dbReference type="PROSITE" id="PS50297">
    <property type="entry name" value="ANK_REP_REGION"/>
    <property type="match status" value="5"/>
</dbReference>
<feature type="repeat" description="ANK" evidence="3">
    <location>
        <begin position="1164"/>
        <end position="1196"/>
    </location>
</feature>
<evidence type="ECO:0000256" key="1">
    <source>
        <dbReference type="ARBA" id="ARBA00022737"/>
    </source>
</evidence>
<keyword evidence="1" id="KW-0677">Repeat</keyword>
<feature type="region of interest" description="Disordered" evidence="4">
    <location>
        <begin position="135"/>
        <end position="186"/>
    </location>
</feature>
<dbReference type="Pfam" id="PF12796">
    <property type="entry name" value="Ank_2"/>
    <property type="match status" value="3"/>
</dbReference>
<feature type="transmembrane region" description="Helical" evidence="5">
    <location>
        <begin position="378"/>
        <end position="400"/>
    </location>
</feature>
<feature type="compositionally biased region" description="Polar residues" evidence="4">
    <location>
        <begin position="349"/>
        <end position="373"/>
    </location>
</feature>
<evidence type="ECO:0008006" key="8">
    <source>
        <dbReference type="Google" id="ProtNLM"/>
    </source>
</evidence>
<dbReference type="SMART" id="SM00248">
    <property type="entry name" value="ANK"/>
    <property type="match status" value="9"/>
</dbReference>
<feature type="compositionally biased region" description="Acidic residues" evidence="4">
    <location>
        <begin position="1337"/>
        <end position="1356"/>
    </location>
</feature>
<comment type="caution">
    <text evidence="6">The sequence shown here is derived from an EMBL/GenBank/DDBJ whole genome shotgun (WGS) entry which is preliminary data.</text>
</comment>
<feature type="region of interest" description="Disordered" evidence="4">
    <location>
        <begin position="332"/>
        <end position="373"/>
    </location>
</feature>
<keyword evidence="2 3" id="KW-0040">ANK repeat</keyword>